<protein>
    <submittedName>
        <fullName evidence="5">ATP-binding cassette domain-containing protein</fullName>
    </submittedName>
</protein>
<dbReference type="PROSITE" id="PS00211">
    <property type="entry name" value="ABC_TRANSPORTER_1"/>
    <property type="match status" value="1"/>
</dbReference>
<organism evidence="5 6">
    <name type="scientific">Helicobacter mastomyrinus</name>
    <dbReference type="NCBI Taxonomy" id="287948"/>
    <lineage>
        <taxon>Bacteria</taxon>
        <taxon>Pseudomonadati</taxon>
        <taxon>Campylobacterota</taxon>
        <taxon>Epsilonproteobacteria</taxon>
        <taxon>Campylobacterales</taxon>
        <taxon>Helicobacteraceae</taxon>
        <taxon>Helicobacter</taxon>
    </lineage>
</organism>
<dbReference type="InterPro" id="IPR050093">
    <property type="entry name" value="ABC_SmlMolc_Importer"/>
</dbReference>
<keyword evidence="1" id="KW-0813">Transport</keyword>
<accession>A0ABZ3F8C9</accession>
<dbReference type="InterPro" id="IPR017871">
    <property type="entry name" value="ABC_transporter-like_CS"/>
</dbReference>
<dbReference type="Gene3D" id="3.40.50.300">
    <property type="entry name" value="P-loop containing nucleotide triphosphate hydrolases"/>
    <property type="match status" value="1"/>
</dbReference>
<dbReference type="InterPro" id="IPR003439">
    <property type="entry name" value="ABC_transporter-like_ATP-bd"/>
</dbReference>
<evidence type="ECO:0000313" key="5">
    <source>
        <dbReference type="EMBL" id="XAM18639.1"/>
    </source>
</evidence>
<dbReference type="PANTHER" id="PTHR42781:SF4">
    <property type="entry name" value="SPERMIDINE_PUTRESCINE IMPORT ATP-BINDING PROTEIN POTA"/>
    <property type="match status" value="1"/>
</dbReference>
<dbReference type="InterPro" id="IPR027417">
    <property type="entry name" value="P-loop_NTPase"/>
</dbReference>
<dbReference type="EMBL" id="CP145316">
    <property type="protein sequence ID" value="XAM18639.1"/>
    <property type="molecule type" value="Genomic_DNA"/>
</dbReference>
<dbReference type="Pfam" id="PF00005">
    <property type="entry name" value="ABC_tran"/>
    <property type="match status" value="1"/>
</dbReference>
<evidence type="ECO:0000256" key="1">
    <source>
        <dbReference type="ARBA" id="ARBA00022448"/>
    </source>
</evidence>
<gene>
    <name evidence="5" type="ORF">V3I05_02865</name>
</gene>
<dbReference type="SMART" id="SM00382">
    <property type="entry name" value="AAA"/>
    <property type="match status" value="1"/>
</dbReference>
<dbReference type="SUPFAM" id="SSF52540">
    <property type="entry name" value="P-loop containing nucleoside triphosphate hydrolases"/>
    <property type="match status" value="1"/>
</dbReference>
<keyword evidence="3 5" id="KW-0067">ATP-binding</keyword>
<dbReference type="Proteomes" id="UP001434737">
    <property type="component" value="Chromosome"/>
</dbReference>
<dbReference type="GO" id="GO:0005524">
    <property type="term" value="F:ATP binding"/>
    <property type="evidence" value="ECO:0007669"/>
    <property type="project" value="UniProtKB-KW"/>
</dbReference>
<reference evidence="5 6" key="1">
    <citation type="submission" date="2024-02" db="EMBL/GenBank/DDBJ databases">
        <title>Genome and pathogenicity analysis of Helicobacter mastomyrinus isolated from mice.</title>
        <authorList>
            <person name="Zhu L."/>
        </authorList>
    </citation>
    <scope>NUCLEOTIDE SEQUENCE [LARGE SCALE GENOMIC DNA]</scope>
    <source>
        <strain evidence="5 6">Hm-17</strain>
    </source>
</reference>
<evidence type="ECO:0000256" key="3">
    <source>
        <dbReference type="ARBA" id="ARBA00022840"/>
    </source>
</evidence>
<keyword evidence="6" id="KW-1185">Reference proteome</keyword>
<evidence type="ECO:0000313" key="6">
    <source>
        <dbReference type="Proteomes" id="UP001434737"/>
    </source>
</evidence>
<keyword evidence="2" id="KW-0547">Nucleotide-binding</keyword>
<dbReference type="InterPro" id="IPR003593">
    <property type="entry name" value="AAA+_ATPase"/>
</dbReference>
<name>A0ABZ3F8C9_9HELI</name>
<sequence length="300" mass="33285">MNDIHIRFSKPLLGSDGAFTLEIDKHINFGEFIALFGKSGAGKTSVLRVLSGLDGVQDGYIRVGKEIWLDTSKNINLPPQKRCIGFVFQNYALFPHLNVYDNICFGIQDKKDRGYANELITLMDLQPLKKTRINQLSGGQSQRVALARALASRPAILLLDEPFSALDNAMSKTLQNELGHIHKHLHLTTILVSHNLSEIFTLASRTLVIQNGRIIRDGNNESVFIQKRLSAKLKLSGEIIDIERYENMCIVSILCGGEILKIVYDPIEAAGFKVGEKVIIADKAFSPMLYKCGASSDAKE</sequence>
<feature type="domain" description="ABC transporter" evidence="4">
    <location>
        <begin position="1"/>
        <end position="236"/>
    </location>
</feature>
<proteinExistence type="predicted"/>
<dbReference type="RefSeq" id="WP_343353946.1">
    <property type="nucleotide sequence ID" value="NZ_CP145316.1"/>
</dbReference>
<dbReference type="PROSITE" id="PS50893">
    <property type="entry name" value="ABC_TRANSPORTER_2"/>
    <property type="match status" value="1"/>
</dbReference>
<dbReference type="PANTHER" id="PTHR42781">
    <property type="entry name" value="SPERMIDINE/PUTRESCINE IMPORT ATP-BINDING PROTEIN POTA"/>
    <property type="match status" value="1"/>
</dbReference>
<evidence type="ECO:0000256" key="2">
    <source>
        <dbReference type="ARBA" id="ARBA00022741"/>
    </source>
</evidence>
<evidence type="ECO:0000259" key="4">
    <source>
        <dbReference type="PROSITE" id="PS50893"/>
    </source>
</evidence>